<dbReference type="HOGENOM" id="CLU_019986_0_0_1"/>
<keyword evidence="3 9" id="KW-0813">Transport</keyword>
<dbReference type="GO" id="GO:0031080">
    <property type="term" value="C:nuclear pore outer ring"/>
    <property type="evidence" value="ECO:0007669"/>
    <property type="project" value="TreeGrafter"/>
</dbReference>
<dbReference type="Pfam" id="PF07575">
    <property type="entry name" value="Nucleopor_Nup85"/>
    <property type="match status" value="1"/>
</dbReference>
<dbReference type="EMBL" id="HG793127">
    <property type="protein sequence ID" value="CDK26702.1"/>
    <property type="molecule type" value="Genomic_DNA"/>
</dbReference>
<evidence type="ECO:0000256" key="3">
    <source>
        <dbReference type="ARBA" id="ARBA00022448"/>
    </source>
</evidence>
<feature type="region of interest" description="Disordered" evidence="10">
    <location>
        <begin position="1"/>
        <end position="26"/>
    </location>
</feature>
<comment type="subunit">
    <text evidence="9">Component of the nuclear pore complex (NPC).</text>
</comment>
<protein>
    <recommendedName>
        <fullName evidence="9">Nuclear pore complex protein Nup85</fullName>
    </recommendedName>
</protein>
<reference evidence="11" key="2">
    <citation type="submission" date="2014-02" db="EMBL/GenBank/DDBJ databases">
        <title>Complete DNA sequence of /Kuraishia capsulata/ illustrates novel genomic features among budding yeasts (/Saccharomycotina/).</title>
        <authorList>
            <person name="Morales L."/>
            <person name="Noel B."/>
            <person name="Porcel B."/>
            <person name="Marcet-Houben M."/>
            <person name="Hullo M-F."/>
            <person name="Sacerdot C."/>
            <person name="Tekaia F."/>
            <person name="Leh-Louis V."/>
            <person name="Despons L."/>
            <person name="Khanna V."/>
            <person name="Aury J-M."/>
            <person name="Barbe V."/>
            <person name="Couloux A."/>
            <person name="Labadie K."/>
            <person name="Pelletier E."/>
            <person name="Souciet J-L."/>
            <person name="Boekhout T."/>
            <person name="Gabaldon T."/>
            <person name="Wincker P."/>
            <person name="Dujon B."/>
        </authorList>
    </citation>
    <scope>NUCLEOTIDE SEQUENCE</scope>
    <source>
        <strain evidence="11">CBS 1993</strain>
    </source>
</reference>
<evidence type="ECO:0000256" key="7">
    <source>
        <dbReference type="ARBA" id="ARBA00023132"/>
    </source>
</evidence>
<keyword evidence="12" id="KW-1185">Reference proteome</keyword>
<dbReference type="GO" id="GO:0031965">
    <property type="term" value="C:nuclear membrane"/>
    <property type="evidence" value="ECO:0007669"/>
    <property type="project" value="UniProtKB-UniRule"/>
</dbReference>
<evidence type="ECO:0000313" key="12">
    <source>
        <dbReference type="Proteomes" id="UP000019384"/>
    </source>
</evidence>
<keyword evidence="9" id="KW-0472">Membrane</keyword>
<dbReference type="GO" id="GO:0006406">
    <property type="term" value="P:mRNA export from nucleus"/>
    <property type="evidence" value="ECO:0007669"/>
    <property type="project" value="TreeGrafter"/>
</dbReference>
<evidence type="ECO:0000256" key="10">
    <source>
        <dbReference type="SAM" id="MobiDB-lite"/>
    </source>
</evidence>
<keyword evidence="5 9" id="KW-0653">Protein transport</keyword>
<keyword evidence="7 9" id="KW-0906">Nuclear pore complex</keyword>
<keyword evidence="8 9" id="KW-0539">Nucleus</keyword>
<gene>
    <name evidence="11" type="ORF">KUCA_T00002676001</name>
</gene>
<comment type="similarity">
    <text evidence="2 9">Belongs to the nucleoporin Nup85 family.</text>
</comment>
<keyword evidence="4 9" id="KW-0509">mRNA transport</keyword>
<comment type="function">
    <text evidence="9">Functions as a component of the nuclear pore complex (NPC).</text>
</comment>
<organism evidence="11 12">
    <name type="scientific">Kuraishia capsulata CBS 1993</name>
    <dbReference type="NCBI Taxonomy" id="1382522"/>
    <lineage>
        <taxon>Eukaryota</taxon>
        <taxon>Fungi</taxon>
        <taxon>Dikarya</taxon>
        <taxon>Ascomycota</taxon>
        <taxon>Saccharomycotina</taxon>
        <taxon>Pichiomycetes</taxon>
        <taxon>Pichiales</taxon>
        <taxon>Pichiaceae</taxon>
        <taxon>Kuraishia</taxon>
    </lineage>
</organism>
<feature type="compositionally biased region" description="Polar residues" evidence="10">
    <location>
        <begin position="7"/>
        <end position="16"/>
    </location>
</feature>
<evidence type="ECO:0000256" key="5">
    <source>
        <dbReference type="ARBA" id="ARBA00022927"/>
    </source>
</evidence>
<dbReference type="InterPro" id="IPR011502">
    <property type="entry name" value="Nucleoporin_Nup85"/>
</dbReference>
<proteinExistence type="inferred from homology"/>
<dbReference type="RefSeq" id="XP_022458702.1">
    <property type="nucleotide sequence ID" value="XM_022602948.1"/>
</dbReference>
<dbReference type="STRING" id="1382522.W6MNR5"/>
<dbReference type="GO" id="GO:0006606">
    <property type="term" value="P:protein import into nucleus"/>
    <property type="evidence" value="ECO:0007669"/>
    <property type="project" value="TreeGrafter"/>
</dbReference>
<name>W6MNR5_9ASCO</name>
<comment type="subcellular location">
    <subcellularLocation>
        <location evidence="1 9">Nucleus</location>
        <location evidence="1 9">Nuclear pore complex</location>
    </subcellularLocation>
</comment>
<evidence type="ECO:0000256" key="1">
    <source>
        <dbReference type="ARBA" id="ARBA00004567"/>
    </source>
</evidence>
<evidence type="ECO:0000256" key="4">
    <source>
        <dbReference type="ARBA" id="ARBA00022816"/>
    </source>
</evidence>
<dbReference type="Proteomes" id="UP000019384">
    <property type="component" value="Unassembled WGS sequence"/>
</dbReference>
<dbReference type="GO" id="GO:0017056">
    <property type="term" value="F:structural constituent of nuclear pore"/>
    <property type="evidence" value="ECO:0007669"/>
    <property type="project" value="TreeGrafter"/>
</dbReference>
<dbReference type="PANTHER" id="PTHR13373">
    <property type="entry name" value="FROUNT PROTEIN-RELATED"/>
    <property type="match status" value="1"/>
</dbReference>
<evidence type="ECO:0000256" key="2">
    <source>
        <dbReference type="ARBA" id="ARBA00005573"/>
    </source>
</evidence>
<evidence type="ECO:0000256" key="8">
    <source>
        <dbReference type="ARBA" id="ARBA00023242"/>
    </source>
</evidence>
<dbReference type="GeneID" id="34520090"/>
<dbReference type="OrthoDB" id="17644at2759"/>
<evidence type="ECO:0000256" key="6">
    <source>
        <dbReference type="ARBA" id="ARBA00023010"/>
    </source>
</evidence>
<keyword evidence="6 9" id="KW-0811">Translocation</keyword>
<dbReference type="GO" id="GO:0045893">
    <property type="term" value="P:positive regulation of DNA-templated transcription"/>
    <property type="evidence" value="ECO:0007669"/>
    <property type="project" value="TreeGrafter"/>
</dbReference>
<accession>W6MNR5</accession>
<dbReference type="PANTHER" id="PTHR13373:SF21">
    <property type="entry name" value="NUCLEAR PORE COMPLEX PROTEIN NUP85"/>
    <property type="match status" value="1"/>
</dbReference>
<evidence type="ECO:0000256" key="9">
    <source>
        <dbReference type="RuleBase" id="RU365073"/>
    </source>
</evidence>
<reference evidence="11" key="1">
    <citation type="submission" date="2013-12" db="EMBL/GenBank/DDBJ databases">
        <authorList>
            <person name="Genoscope - CEA"/>
        </authorList>
    </citation>
    <scope>NUCLEOTIDE SEQUENCE</scope>
    <source>
        <strain evidence="11">CBS 1993</strain>
    </source>
</reference>
<dbReference type="AlphaFoldDB" id="W6MNR5"/>
<evidence type="ECO:0000313" key="11">
    <source>
        <dbReference type="EMBL" id="CDK26702.1"/>
    </source>
</evidence>
<sequence>MTLEFGHSSTVSSSNKYLEPEDEELSDIEIPDEYEDEMEYDSNTNAPIIRLKDGPIASGEGRIPISKNGISLKFALSPMDNRGAVYLSSIDGEKPENINTHIYPFQVPGSVNSEAYNRYSEDCFKNFEDILKNKKYKSMSSDLEVGVPSLLKEMKRTKAETLDRHLISLITDLQRLIVTTLDADEVDESEARGFETAITVLNLFRSLNFSRREERIGLLCNWVNRADLLPFEELENEFLSESDGFSNILFWSSLVQRLVMRGLFDEAVTVIGNSGYETLESSDPNLFLFISDFCTLLSSYDSVGFAIDQDAFLEWKQSMCQLRDKFGKIESDPKYQYFGVARQLEILLAIASGSPGVIRENTRAWYEALVAHYLFVLPDPTVIQEFFREYKTQIYSDPTSFTWEAACINLLEGNILSVISELEPQEKCTATYLSVLCEAGGLFEEYLELLGDGNNAYNKRFLENTDSMLKNLALSYFSTQKLIPVGIGILWKMNEPDARQIIAEILPRWYCANTDEFEYCLAICSELRLSATSAQLYKQQGQILKDEGWLLESLNMFSLSGDIGITARKSWELFESALVLGTKVNDRSLEQLIDNPSIEVHPVLRQCISPYAVLAQFYDLKNQGEIELAIGKLVSLIRFPYMQQHCTPLLLAQFVPFLGYSSKGNQSEVLRRVFSPEQLIIIIELLNGFDEKMHQKEPFLETVIEKSRELFEIAVSQRAIERALSNPSDWRTQARKLNITVPRDVKSLITLLRKSIAMEEGHLFLQ</sequence>